<feature type="non-terminal residue" evidence="2">
    <location>
        <position position="39"/>
    </location>
</feature>
<reference evidence="3" key="1">
    <citation type="submission" date="2015-05" db="EMBL/GenBank/DDBJ databases">
        <authorList>
            <person name="Fogelqvist Johan"/>
        </authorList>
    </citation>
    <scope>NUCLEOTIDE SEQUENCE [LARGE SCALE GENOMIC DNA]</scope>
</reference>
<evidence type="ECO:0000256" key="1">
    <source>
        <dbReference type="SAM" id="Phobius"/>
    </source>
</evidence>
<evidence type="ECO:0000313" key="2">
    <source>
        <dbReference type="EMBL" id="CRK49125.1"/>
    </source>
</evidence>
<keyword evidence="1" id="KW-0812">Transmembrane</keyword>
<dbReference type="EMBL" id="CVQI01038319">
    <property type="protein sequence ID" value="CRK49125.1"/>
    <property type="molecule type" value="Genomic_DNA"/>
</dbReference>
<proteinExistence type="predicted"/>
<keyword evidence="1" id="KW-0472">Membrane</keyword>
<name>A0A0G4NRP8_VERLO</name>
<dbReference type="PROSITE" id="PS51257">
    <property type="entry name" value="PROKAR_LIPOPROTEIN"/>
    <property type="match status" value="1"/>
</dbReference>
<accession>A0A0G4NRP8</accession>
<organism evidence="2 3">
    <name type="scientific">Verticillium longisporum</name>
    <name type="common">Verticillium dahliae var. longisporum</name>
    <dbReference type="NCBI Taxonomy" id="100787"/>
    <lineage>
        <taxon>Eukaryota</taxon>
        <taxon>Fungi</taxon>
        <taxon>Dikarya</taxon>
        <taxon>Ascomycota</taxon>
        <taxon>Pezizomycotina</taxon>
        <taxon>Sordariomycetes</taxon>
        <taxon>Hypocreomycetidae</taxon>
        <taxon>Glomerellales</taxon>
        <taxon>Plectosphaerellaceae</taxon>
        <taxon>Verticillium</taxon>
    </lineage>
</organism>
<evidence type="ECO:0000313" key="3">
    <source>
        <dbReference type="Proteomes" id="UP000045706"/>
    </source>
</evidence>
<sequence length="39" mass="4288">MGAPKPKIRLPRGSNISLRPFYTTVLFLSCFAAYSLVAT</sequence>
<dbReference type="AlphaFoldDB" id="A0A0G4NRP8"/>
<feature type="transmembrane region" description="Helical" evidence="1">
    <location>
        <begin position="21"/>
        <end position="38"/>
    </location>
</feature>
<protein>
    <submittedName>
        <fullName evidence="2">Uncharacterized protein</fullName>
    </submittedName>
</protein>
<dbReference type="Proteomes" id="UP000045706">
    <property type="component" value="Unassembled WGS sequence"/>
</dbReference>
<keyword evidence="1" id="KW-1133">Transmembrane helix</keyword>
<gene>
    <name evidence="2" type="ORF">BN1723_020748</name>
</gene>